<sequence>MNIPFLPSEEEHPIVLKKKSLSLADRAADTMTQGMGSWSFLFIFGAIVAIWIALNVYGWWSNWDPYPFILLNLALSTISAFQAPVIMMSQNRQTDRDRISAKYDYAVNRKAEREIQLIQKDLEELKEMVKAMGGKKSKNK</sequence>
<evidence type="ECO:0000313" key="3">
    <source>
        <dbReference type="Proteomes" id="UP000231456"/>
    </source>
</evidence>
<dbReference type="Pfam" id="PF06210">
    <property type="entry name" value="DUF1003"/>
    <property type="match status" value="1"/>
</dbReference>
<gene>
    <name evidence="2" type="ORF">CO030_03185</name>
</gene>
<keyword evidence="1" id="KW-0472">Membrane</keyword>
<dbReference type="PANTHER" id="PTHR41386:SF1">
    <property type="entry name" value="MEMBRANE PROTEIN"/>
    <property type="match status" value="1"/>
</dbReference>
<keyword evidence="1" id="KW-1133">Transmembrane helix</keyword>
<organism evidence="2 3">
    <name type="scientific">Candidatus Magasanikbacteria bacterium CG_4_9_14_0_2_um_filter_42_11</name>
    <dbReference type="NCBI Taxonomy" id="1974643"/>
    <lineage>
        <taxon>Bacteria</taxon>
        <taxon>Candidatus Magasanikiibacteriota</taxon>
    </lineage>
</organism>
<accession>A0A2M8F9H0</accession>
<reference evidence="3" key="1">
    <citation type="submission" date="2017-09" db="EMBL/GenBank/DDBJ databases">
        <title>Depth-based differentiation of microbial function through sediment-hosted aquifers and enrichment of novel symbionts in the deep terrestrial subsurface.</title>
        <authorList>
            <person name="Probst A.J."/>
            <person name="Ladd B."/>
            <person name="Jarett J.K."/>
            <person name="Geller-Mcgrath D.E."/>
            <person name="Sieber C.M.K."/>
            <person name="Emerson J.B."/>
            <person name="Anantharaman K."/>
            <person name="Thomas B.C."/>
            <person name="Malmstrom R."/>
            <person name="Stieglmeier M."/>
            <person name="Klingl A."/>
            <person name="Woyke T."/>
            <person name="Ryan C.M."/>
            <person name="Banfield J.F."/>
        </authorList>
    </citation>
    <scope>NUCLEOTIDE SEQUENCE [LARGE SCALE GENOMIC DNA]</scope>
</reference>
<proteinExistence type="predicted"/>
<evidence type="ECO:0000313" key="2">
    <source>
        <dbReference type="EMBL" id="PJC52385.1"/>
    </source>
</evidence>
<evidence type="ECO:0000256" key="1">
    <source>
        <dbReference type="SAM" id="Phobius"/>
    </source>
</evidence>
<feature type="transmembrane region" description="Helical" evidence="1">
    <location>
        <begin position="66"/>
        <end position="88"/>
    </location>
</feature>
<dbReference type="AlphaFoldDB" id="A0A2M8F9H0"/>
<protein>
    <recommendedName>
        <fullName evidence="4">Cyclic nucleotide-binding protein</fullName>
    </recommendedName>
</protein>
<dbReference type="Proteomes" id="UP000231456">
    <property type="component" value="Unassembled WGS sequence"/>
</dbReference>
<dbReference type="EMBL" id="PFRH01000101">
    <property type="protein sequence ID" value="PJC52385.1"/>
    <property type="molecule type" value="Genomic_DNA"/>
</dbReference>
<dbReference type="InterPro" id="IPR010406">
    <property type="entry name" value="DUF1003"/>
</dbReference>
<name>A0A2M8F9H0_9BACT</name>
<feature type="transmembrane region" description="Helical" evidence="1">
    <location>
        <begin position="40"/>
        <end position="60"/>
    </location>
</feature>
<dbReference type="PANTHER" id="PTHR41386">
    <property type="entry name" value="INTEGRAL MEMBRANE PROTEIN-RELATED"/>
    <property type="match status" value="1"/>
</dbReference>
<keyword evidence="1" id="KW-0812">Transmembrane</keyword>
<comment type="caution">
    <text evidence="2">The sequence shown here is derived from an EMBL/GenBank/DDBJ whole genome shotgun (WGS) entry which is preliminary data.</text>
</comment>
<evidence type="ECO:0008006" key="4">
    <source>
        <dbReference type="Google" id="ProtNLM"/>
    </source>
</evidence>